<dbReference type="Pfam" id="PF00353">
    <property type="entry name" value="HemolysinCabind"/>
    <property type="match status" value="4"/>
</dbReference>
<organism evidence="4 5">
    <name type="scientific">Tropicimonas aquimaris</name>
    <dbReference type="NCBI Taxonomy" id="914152"/>
    <lineage>
        <taxon>Bacteria</taxon>
        <taxon>Pseudomonadati</taxon>
        <taxon>Pseudomonadota</taxon>
        <taxon>Alphaproteobacteria</taxon>
        <taxon>Rhodobacterales</taxon>
        <taxon>Roseobacteraceae</taxon>
        <taxon>Tropicimonas</taxon>
    </lineage>
</organism>
<feature type="compositionally biased region" description="Basic and acidic residues" evidence="3">
    <location>
        <begin position="341"/>
        <end position="355"/>
    </location>
</feature>
<keyword evidence="2" id="KW-0964">Secreted</keyword>
<evidence type="ECO:0000256" key="1">
    <source>
        <dbReference type="ARBA" id="ARBA00004613"/>
    </source>
</evidence>
<dbReference type="PANTHER" id="PTHR38340:SF1">
    <property type="entry name" value="S-LAYER PROTEIN"/>
    <property type="match status" value="1"/>
</dbReference>
<dbReference type="EMBL" id="JBHTJT010000050">
    <property type="protein sequence ID" value="MFD0982099.1"/>
    <property type="molecule type" value="Genomic_DNA"/>
</dbReference>
<proteinExistence type="predicted"/>
<evidence type="ECO:0000313" key="5">
    <source>
        <dbReference type="Proteomes" id="UP001597108"/>
    </source>
</evidence>
<evidence type="ECO:0000256" key="3">
    <source>
        <dbReference type="SAM" id="MobiDB-lite"/>
    </source>
</evidence>
<evidence type="ECO:0000313" key="4">
    <source>
        <dbReference type="EMBL" id="MFD0982099.1"/>
    </source>
</evidence>
<dbReference type="Gene3D" id="2.160.20.160">
    <property type="match status" value="1"/>
</dbReference>
<accession>A0ABW3IVT4</accession>
<comment type="subcellular location">
    <subcellularLocation>
        <location evidence="1">Secreted</location>
    </subcellularLocation>
</comment>
<dbReference type="PANTHER" id="PTHR38340">
    <property type="entry name" value="S-LAYER PROTEIN"/>
    <property type="match status" value="1"/>
</dbReference>
<evidence type="ECO:0000256" key="2">
    <source>
        <dbReference type="ARBA" id="ARBA00022525"/>
    </source>
</evidence>
<reference evidence="5" key="1">
    <citation type="journal article" date="2019" name="Int. J. Syst. Evol. Microbiol.">
        <title>The Global Catalogue of Microorganisms (GCM) 10K type strain sequencing project: providing services to taxonomists for standard genome sequencing and annotation.</title>
        <authorList>
            <consortium name="The Broad Institute Genomics Platform"/>
            <consortium name="The Broad Institute Genome Sequencing Center for Infectious Disease"/>
            <person name="Wu L."/>
            <person name="Ma J."/>
        </authorList>
    </citation>
    <scope>NUCLEOTIDE SEQUENCE [LARGE SCALE GENOMIC DNA]</scope>
    <source>
        <strain evidence="5">CCUG 60524</strain>
    </source>
</reference>
<dbReference type="RefSeq" id="WP_386077542.1">
    <property type="nucleotide sequence ID" value="NZ_JBHTJT010000050.1"/>
</dbReference>
<dbReference type="SUPFAM" id="SSF51120">
    <property type="entry name" value="beta-Roll"/>
    <property type="match status" value="1"/>
</dbReference>
<dbReference type="InterPro" id="IPR050557">
    <property type="entry name" value="RTX_toxin/Mannuronan_C5-epim"/>
</dbReference>
<feature type="compositionally biased region" description="Basic and acidic residues" evidence="3">
    <location>
        <begin position="281"/>
        <end position="298"/>
    </location>
</feature>
<comment type="caution">
    <text evidence="4">The sequence shown here is derived from an EMBL/GenBank/DDBJ whole genome shotgun (WGS) entry which is preliminary data.</text>
</comment>
<dbReference type="InterPro" id="IPR018511">
    <property type="entry name" value="Hemolysin-typ_Ca-bd_CS"/>
</dbReference>
<keyword evidence="5" id="KW-1185">Reference proteome</keyword>
<dbReference type="Gene3D" id="2.150.10.10">
    <property type="entry name" value="Serralysin-like metalloprotease, C-terminal"/>
    <property type="match status" value="2"/>
</dbReference>
<dbReference type="PRINTS" id="PR00313">
    <property type="entry name" value="CABNDNGRPT"/>
</dbReference>
<gene>
    <name evidence="4" type="ORF">ACFQ2S_20900</name>
</gene>
<protein>
    <submittedName>
        <fullName evidence="4">Calcium-binding protein</fullName>
    </submittedName>
</protein>
<sequence>MTVINGTRGNDQINLAQDIETDRLVVKAGAGNDVVALHGADTGSHRAGNVDPTPRIYGDSNIFRGGSGFDDLILDDGDPVYGAERVVADLGRGRLRGLDLDIGGTGRNGTIYDASFQGFERLVVNVRGTLDVRGSAADDTVQLIWTPSVFSFDGGGGTDVLEMHEIAKVPGLIGLTRGELLATWTLTRDSDRLIKAFDTDTGALVAELQSVEEIRIITNRNTGSTKRLSIDDLVAYDLDGTARGDSINGSNFADVIDGRGRVDVINGFGGADRINGGLGSDRIDGGGGDDRIEGDAQNDRLSGGGGKDVVLGGDGRDSLEGGRGADTLKGGEDNDDLDGGAGKDRLLGGAGKDRLLGGSGNDRLSGGTGDDILDGGAGADTFVFKDDFGNDRIVNFTIARNAANHDVLEFVIQTGEARSLAEFKAASTQIGNSIYYDMSGDGQNTLTIERTYLGGLTEDDINFV</sequence>
<dbReference type="InterPro" id="IPR011049">
    <property type="entry name" value="Serralysin-like_metalloprot_C"/>
</dbReference>
<name>A0ABW3IVT4_9RHOB</name>
<dbReference type="InterPro" id="IPR001343">
    <property type="entry name" value="Hemolysn_Ca-bd"/>
</dbReference>
<dbReference type="Proteomes" id="UP001597108">
    <property type="component" value="Unassembled WGS sequence"/>
</dbReference>
<feature type="region of interest" description="Disordered" evidence="3">
    <location>
        <begin position="279"/>
        <end position="370"/>
    </location>
</feature>
<dbReference type="PROSITE" id="PS00330">
    <property type="entry name" value="HEMOLYSIN_CALCIUM"/>
    <property type="match status" value="3"/>
</dbReference>